<organism evidence="1 2">
    <name type="scientific">Candidatus Scalindua japonica</name>
    <dbReference type="NCBI Taxonomy" id="1284222"/>
    <lineage>
        <taxon>Bacteria</taxon>
        <taxon>Pseudomonadati</taxon>
        <taxon>Planctomycetota</taxon>
        <taxon>Candidatus Brocadiia</taxon>
        <taxon>Candidatus Brocadiales</taxon>
        <taxon>Candidatus Scalinduaceae</taxon>
        <taxon>Candidatus Scalindua</taxon>
    </lineage>
</organism>
<sequence>MKKTIQICIVLLYLFVLTTSAGSFVNRAYGEDSVEKHGTEATKIVMHAIGASMTKILEGILNADFDIVFKESNRISRISVDMVHLFFPDDKWGLEGRKFKMSDNTMRNKYEKYTKKLAADSKKLAEISKNMDSMETYEFFDTMLRNICFACHIDSRGDWPVP</sequence>
<dbReference type="GO" id="GO:0009055">
    <property type="term" value="F:electron transfer activity"/>
    <property type="evidence" value="ECO:0007669"/>
    <property type="project" value="InterPro"/>
</dbReference>
<dbReference type="GO" id="GO:0005506">
    <property type="term" value="F:iron ion binding"/>
    <property type="evidence" value="ECO:0007669"/>
    <property type="project" value="InterPro"/>
</dbReference>
<keyword evidence="2" id="KW-1185">Reference proteome</keyword>
<evidence type="ECO:0000313" key="2">
    <source>
        <dbReference type="Proteomes" id="UP000218542"/>
    </source>
</evidence>
<dbReference type="EMBL" id="BAOS01000034">
    <property type="protein sequence ID" value="GAX62453.1"/>
    <property type="molecule type" value="Genomic_DNA"/>
</dbReference>
<dbReference type="Gene3D" id="1.20.120.10">
    <property type="entry name" value="Cytochrome c/b562"/>
    <property type="match status" value="1"/>
</dbReference>
<dbReference type="GO" id="GO:0022900">
    <property type="term" value="P:electron transport chain"/>
    <property type="evidence" value="ECO:0007669"/>
    <property type="project" value="InterPro"/>
</dbReference>
<dbReference type="InterPro" id="IPR010980">
    <property type="entry name" value="Cyt_c/b562"/>
</dbReference>
<dbReference type="GO" id="GO:0020037">
    <property type="term" value="F:heme binding"/>
    <property type="evidence" value="ECO:0007669"/>
    <property type="project" value="InterPro"/>
</dbReference>
<gene>
    <name evidence="1" type="ORF">SCALIN_C34_0004</name>
</gene>
<comment type="caution">
    <text evidence="1">The sequence shown here is derived from an EMBL/GenBank/DDBJ whole genome shotgun (WGS) entry which is preliminary data.</text>
</comment>
<protein>
    <submittedName>
        <fullName evidence="1">Organic solvent tolerance protein OstA</fullName>
    </submittedName>
</protein>
<proteinExistence type="predicted"/>
<name>A0A286U2T7_9BACT</name>
<reference evidence="2" key="1">
    <citation type="journal article" date="2017" name="Environ. Microbiol. Rep.">
        <title>Genetic Diversity of Marine Anaerobic Ammonium-Oxidizing Bacteria as Revealed by Genomic and Proteomic Analyses of 'Candidatus Scalindua japonica'.</title>
        <authorList>
            <person name="Oshiki M."/>
            <person name="Mizuto K."/>
            <person name="Kimura Z."/>
            <person name="Kindaichi T."/>
            <person name="Satoh H."/>
            <person name="Okabe S."/>
        </authorList>
    </citation>
    <scope>NUCLEOTIDE SEQUENCE [LARGE SCALE GENOMIC DNA]</scope>
    <source>
        <strain evidence="2">husup-a2</strain>
    </source>
</reference>
<dbReference type="Proteomes" id="UP000218542">
    <property type="component" value="Unassembled WGS sequence"/>
</dbReference>
<evidence type="ECO:0000313" key="1">
    <source>
        <dbReference type="EMBL" id="GAX62453.1"/>
    </source>
</evidence>
<accession>A0A286U2T7</accession>
<dbReference type="AlphaFoldDB" id="A0A286U2T7"/>
<dbReference type="RefSeq" id="WP_096895844.1">
    <property type="nucleotide sequence ID" value="NZ_BAOS01000034.1"/>
</dbReference>
<dbReference type="SUPFAM" id="SSF47175">
    <property type="entry name" value="Cytochromes"/>
    <property type="match status" value="1"/>
</dbReference>
<dbReference type="OrthoDB" id="1430833at2"/>